<gene>
    <name evidence="6" type="ORF">AWB80_06103</name>
</gene>
<dbReference type="AlphaFoldDB" id="A0A158D1A4"/>
<dbReference type="Proteomes" id="UP000054911">
    <property type="component" value="Unassembled WGS sequence"/>
</dbReference>
<comment type="PTM">
    <text evidence="5">Covalently binds the prosthetic group of malonate decarboxylase.</text>
</comment>
<reference evidence="6" key="1">
    <citation type="submission" date="2016-01" db="EMBL/GenBank/DDBJ databases">
        <authorList>
            <person name="Peeters C."/>
        </authorList>
    </citation>
    <scope>NUCLEOTIDE SEQUENCE [LARGE SCALE GENOMIC DNA]</scope>
    <source>
        <strain evidence="6">LMG 29323</strain>
    </source>
</reference>
<dbReference type="NCBIfam" id="TIGR03130">
    <property type="entry name" value="malonate_delta"/>
    <property type="match status" value="1"/>
</dbReference>
<evidence type="ECO:0000313" key="6">
    <source>
        <dbReference type="EMBL" id="SAK88006.1"/>
    </source>
</evidence>
<dbReference type="STRING" id="1777141.AWB80_06103"/>
<name>A0A158D1A4_9BURK</name>
<keyword evidence="2" id="KW-0963">Cytoplasm</keyword>
<proteinExistence type="inferred from homology"/>
<evidence type="ECO:0000313" key="7">
    <source>
        <dbReference type="Proteomes" id="UP000054911"/>
    </source>
</evidence>
<dbReference type="GO" id="GO:0005737">
    <property type="term" value="C:cytoplasm"/>
    <property type="evidence" value="ECO:0007669"/>
    <property type="project" value="UniProtKB-SubCell"/>
</dbReference>
<dbReference type="EMBL" id="FCOE02000029">
    <property type="protein sequence ID" value="SAK88006.1"/>
    <property type="molecule type" value="Genomic_DNA"/>
</dbReference>
<organism evidence="6 7">
    <name type="scientific">Caballeronia pedi</name>
    <dbReference type="NCBI Taxonomy" id="1777141"/>
    <lineage>
        <taxon>Bacteria</taxon>
        <taxon>Pseudomonadati</taxon>
        <taxon>Pseudomonadota</taxon>
        <taxon>Betaproteobacteria</taxon>
        <taxon>Burkholderiales</taxon>
        <taxon>Burkholderiaceae</taxon>
        <taxon>Caballeronia</taxon>
    </lineage>
</organism>
<evidence type="ECO:0000256" key="3">
    <source>
        <dbReference type="ARBA" id="ARBA00022553"/>
    </source>
</evidence>
<dbReference type="NCBIfam" id="NF002293">
    <property type="entry name" value="PRK01220.1"/>
    <property type="match status" value="1"/>
</dbReference>
<comment type="subcellular location">
    <subcellularLocation>
        <location evidence="1">Cytoplasm</location>
    </subcellularLocation>
</comment>
<evidence type="ECO:0000256" key="4">
    <source>
        <dbReference type="NCBIfam" id="TIGR03130"/>
    </source>
</evidence>
<dbReference type="InterPro" id="IPR009662">
    <property type="entry name" value="Malonate_deCO2ase_dsu"/>
</dbReference>
<sequence length="102" mass="10558">METIVLEFPAGQPAQGRALAGVVASGDLEVLLEANAAHRTVVNITTSVDGKGRLWHAVLERIFGDGSLPAAKLEINDSGATPGVVQMRIGQVLEQLQSNGGA</sequence>
<keyword evidence="3 5" id="KW-0597">Phosphoprotein</keyword>
<accession>A0A158D1A4</accession>
<evidence type="ECO:0000256" key="5">
    <source>
        <dbReference type="PIRSR" id="PIRSR609662-50"/>
    </source>
</evidence>
<feature type="modified residue" description="O-(phosphoribosyl dephospho-coenzyme A)serine" evidence="5">
    <location>
        <position position="25"/>
    </location>
</feature>
<dbReference type="RefSeq" id="WP_061178447.1">
    <property type="nucleotide sequence ID" value="NZ_FCOE02000029.1"/>
</dbReference>
<dbReference type="InterPro" id="IPR023439">
    <property type="entry name" value="Mal_deCO2ase/Cit_lyase_ACP"/>
</dbReference>
<dbReference type="Pfam" id="PF06857">
    <property type="entry name" value="ACP"/>
    <property type="match status" value="1"/>
</dbReference>
<comment type="caution">
    <text evidence="6">The sequence shown here is derived from an EMBL/GenBank/DDBJ whole genome shotgun (WGS) entry which is preliminary data.</text>
</comment>
<keyword evidence="7" id="KW-1185">Reference proteome</keyword>
<dbReference type="OrthoDB" id="120290at2"/>
<dbReference type="HAMAP" id="MF_00710">
    <property type="entry name" value="Malonate_deCO2ase_dsu"/>
    <property type="match status" value="1"/>
</dbReference>
<evidence type="ECO:0000256" key="2">
    <source>
        <dbReference type="ARBA" id="ARBA00022490"/>
    </source>
</evidence>
<evidence type="ECO:0000256" key="1">
    <source>
        <dbReference type="ARBA" id="ARBA00004496"/>
    </source>
</evidence>
<protein>
    <recommendedName>
        <fullName evidence="4">Malonate decarboxylase acyl carrier protein</fullName>
    </recommendedName>
</protein>